<dbReference type="SUPFAM" id="SSF100950">
    <property type="entry name" value="NagB/RpiA/CoA transferase-like"/>
    <property type="match status" value="1"/>
</dbReference>
<evidence type="ECO:0000256" key="1">
    <source>
        <dbReference type="ARBA" id="ARBA00023235"/>
    </source>
</evidence>
<name>A0A1Q9DLI4_SYMMI</name>
<accession>A0A1Q9DLI4</accession>
<dbReference type="NCBIfam" id="NF004326">
    <property type="entry name" value="PRK05720.1"/>
    <property type="match status" value="1"/>
</dbReference>
<dbReference type="GO" id="GO:0005634">
    <property type="term" value="C:nucleus"/>
    <property type="evidence" value="ECO:0007669"/>
    <property type="project" value="UniProtKB-SubCell"/>
</dbReference>
<dbReference type="Gene3D" id="1.20.120.420">
    <property type="entry name" value="translation initiation factor eif-2b, domain 1"/>
    <property type="match status" value="1"/>
</dbReference>
<dbReference type="Gene3D" id="3.40.50.10470">
    <property type="entry name" value="Translation initiation factor eif-2b, domain 2"/>
    <property type="match status" value="1"/>
</dbReference>
<dbReference type="Pfam" id="PF01008">
    <property type="entry name" value="IF-2B"/>
    <property type="match status" value="1"/>
</dbReference>
<gene>
    <name evidence="3" type="primary">mtnA</name>
    <name evidence="3" type="ORF">AK812_SmicGene21835</name>
</gene>
<keyword evidence="2" id="KW-0028">Amino-acid biosynthesis</keyword>
<dbReference type="InterPro" id="IPR011559">
    <property type="entry name" value="Initiation_fac_2B_a/b/d"/>
</dbReference>
<comment type="caution">
    <text evidence="3">The sequence shown here is derived from an EMBL/GenBank/DDBJ whole genome shotgun (WGS) entry which is preliminary data.</text>
</comment>
<keyword evidence="2" id="KW-0539">Nucleus</keyword>
<dbReference type="GO" id="GO:0005737">
    <property type="term" value="C:cytoplasm"/>
    <property type="evidence" value="ECO:0007669"/>
    <property type="project" value="UniProtKB-SubCell"/>
</dbReference>
<comment type="function">
    <text evidence="2">Catalyzes the interconversion of methylthioribose-1-phosphate (MTR-1-P) into methylthioribulose-1-phosphate (MTRu-1-P).</text>
</comment>
<dbReference type="InterPro" id="IPR005251">
    <property type="entry name" value="IF-M1Pi"/>
</dbReference>
<dbReference type="NCBIfam" id="TIGR00524">
    <property type="entry name" value="eIF-2B_rel"/>
    <property type="match status" value="1"/>
</dbReference>
<dbReference type="InterPro" id="IPR037171">
    <property type="entry name" value="NagB/RpiA_transferase-like"/>
</dbReference>
<comment type="pathway">
    <text evidence="2">Amino-acid biosynthesis; L-methionine biosynthesis via salvage pathway; L-methionine from S-methyl-5-thio-alpha-D-ribose 1-phosphate: step 1/6.</text>
</comment>
<comment type="similarity">
    <text evidence="2">Belongs to the eIF-2B alpha/beta/delta subunits family. MtnA subfamily.</text>
</comment>
<comment type="catalytic activity">
    <reaction evidence="2">
        <text>5-(methylsulfanyl)-alpha-D-ribose 1-phosphate = 5-(methylsulfanyl)-D-ribulose 1-phosphate</text>
        <dbReference type="Rhea" id="RHEA:19989"/>
        <dbReference type="ChEBI" id="CHEBI:58533"/>
        <dbReference type="ChEBI" id="CHEBI:58548"/>
        <dbReference type="EC" id="5.3.1.23"/>
    </reaction>
</comment>
<dbReference type="EMBL" id="LSRX01000483">
    <property type="protein sequence ID" value="OLP96031.1"/>
    <property type="molecule type" value="Genomic_DNA"/>
</dbReference>
<reference evidence="3 4" key="1">
    <citation type="submission" date="2016-02" db="EMBL/GenBank/DDBJ databases">
        <title>Genome analysis of coral dinoflagellate symbionts highlights evolutionary adaptations to a symbiotic lifestyle.</title>
        <authorList>
            <person name="Aranda M."/>
            <person name="Li Y."/>
            <person name="Liew Y.J."/>
            <person name="Baumgarten S."/>
            <person name="Simakov O."/>
            <person name="Wilson M."/>
            <person name="Piel J."/>
            <person name="Ashoor H."/>
            <person name="Bougouffa S."/>
            <person name="Bajic V.B."/>
            <person name="Ryu T."/>
            <person name="Ravasi T."/>
            <person name="Bayer T."/>
            <person name="Micklem G."/>
            <person name="Kim H."/>
            <person name="Bhak J."/>
            <person name="Lajeunesse T.C."/>
            <person name="Voolstra C.R."/>
        </authorList>
    </citation>
    <scope>NUCLEOTIDE SEQUENCE [LARGE SCALE GENOMIC DNA]</scope>
    <source>
        <strain evidence="3 4">CCMP2467</strain>
    </source>
</reference>
<feature type="site" description="Transition state stabilizer" evidence="2">
    <location>
        <position position="280"/>
    </location>
</feature>
<keyword evidence="4" id="KW-1185">Reference proteome</keyword>
<protein>
    <recommendedName>
        <fullName evidence="2">Methylthioribose-1-phosphate isomerase</fullName>
        <shortName evidence="2">M1Pi</shortName>
        <shortName evidence="2">MTR-1-P isomerase</shortName>
        <ecNumber evidence="2">5.3.1.23</ecNumber>
    </recommendedName>
    <alternativeName>
        <fullName evidence="2">S-methyl-5-thioribose-1-phosphate isomerase</fullName>
    </alternativeName>
    <alternativeName>
        <fullName evidence="2">Translation initiation factor eIF-2B subunit alpha/beta/delta-like protein</fullName>
    </alternativeName>
</protein>
<dbReference type="UniPathway" id="UPA00904">
    <property type="reaction ID" value="UER00874"/>
</dbReference>
<dbReference type="EC" id="5.3.1.23" evidence="2"/>
<dbReference type="GO" id="GO:0046523">
    <property type="term" value="F:S-methyl-5-thioribose-1-phosphate isomerase activity"/>
    <property type="evidence" value="ECO:0007669"/>
    <property type="project" value="UniProtKB-UniRule"/>
</dbReference>
<keyword evidence="2" id="KW-0486">Methionine biosynthesis</keyword>
<dbReference type="PANTHER" id="PTHR43475">
    <property type="entry name" value="METHYLTHIORIBOSE-1-PHOSPHATE ISOMERASE"/>
    <property type="match status" value="1"/>
</dbReference>
<dbReference type="InterPro" id="IPR000649">
    <property type="entry name" value="IF-2B-related"/>
</dbReference>
<evidence type="ECO:0000313" key="4">
    <source>
        <dbReference type="Proteomes" id="UP000186817"/>
    </source>
</evidence>
<dbReference type="OMA" id="RLWVDET"/>
<dbReference type="PANTHER" id="PTHR43475:SF1">
    <property type="entry name" value="METHYLTHIORIBOSE-1-PHOSPHATE ISOMERASE"/>
    <property type="match status" value="1"/>
</dbReference>
<dbReference type="GO" id="GO:0019509">
    <property type="term" value="P:L-methionine salvage from methylthioadenosine"/>
    <property type="evidence" value="ECO:0007669"/>
    <property type="project" value="UniProtKB-UniRule"/>
</dbReference>
<dbReference type="InterPro" id="IPR027363">
    <property type="entry name" value="M1Pi_N"/>
</dbReference>
<comment type="subcellular location">
    <subcellularLocation>
        <location evidence="2">Cytoplasm</location>
    </subcellularLocation>
    <subcellularLocation>
        <location evidence="2">Nucleus</location>
    </subcellularLocation>
</comment>
<dbReference type="Proteomes" id="UP000186817">
    <property type="component" value="Unassembled WGS sequence"/>
</dbReference>
<keyword evidence="1 2" id="KW-0413">Isomerase</keyword>
<dbReference type="AlphaFoldDB" id="A0A1Q9DLI4"/>
<dbReference type="HAMAP" id="MF_01678">
    <property type="entry name" value="Salvage_MtnA"/>
    <property type="match status" value="1"/>
</dbReference>
<proteinExistence type="inferred from homology"/>
<sequence length="481" mass="52152">MDAFDVDAAMQGALGAVGQLRLSAAWVLRRRHHAFQNAVRIVASKLPAVELSPRPCAETWFVPSSAGAIQSCLGLSLRESVLGVARILQHEPVSGCGRSYESGRYRTIWLKDPDVVQIIDQRHLPHEFVIEDVRSLDEMSIVIKDMHVRGAGLIGCAAAYGMYLSLRELSKTSSAKEVRERLEHASQQLRATRPTAVNLRVGVEKVAKAVESVLEPNGGSLEAALGAARKEAARITDEDADFCRRIGEAGADLLQQLYERKKASASTPEDKLTINVLTHCNAGWLAFADWGSALSPVYAAFDKGLPIHVWVDETRPRNQGASLTAWELAKHGVRHTVIADNAGGHLMRTGLVDVVITGADRVSSCGDACNKIGTYLKALAAKDNNLPFYVALPSSTIDWRLKDGADIPIEQRGDEEVKYAEGLCEDGKRRKVLLTPANSSAGNWAFDVTPSRLVTGLLTERGLSEASEKGLAALFSEADRT</sequence>
<feature type="active site" description="Proton donor" evidence="2">
    <location>
        <position position="360"/>
    </location>
</feature>
<keyword evidence="2" id="KW-0963">Cytoplasm</keyword>
<dbReference type="OrthoDB" id="2461at2759"/>
<dbReference type="InterPro" id="IPR042529">
    <property type="entry name" value="IF_2B-like_C"/>
</dbReference>
<dbReference type="NCBIfam" id="TIGR00512">
    <property type="entry name" value="salvage_mtnA"/>
    <property type="match status" value="1"/>
</dbReference>
<evidence type="ECO:0000256" key="2">
    <source>
        <dbReference type="HAMAP-Rule" id="MF_03119"/>
    </source>
</evidence>
<evidence type="ECO:0000313" key="3">
    <source>
        <dbReference type="EMBL" id="OLP96031.1"/>
    </source>
</evidence>
<organism evidence="3 4">
    <name type="scientific">Symbiodinium microadriaticum</name>
    <name type="common">Dinoflagellate</name>
    <name type="synonym">Zooxanthella microadriatica</name>
    <dbReference type="NCBI Taxonomy" id="2951"/>
    <lineage>
        <taxon>Eukaryota</taxon>
        <taxon>Sar</taxon>
        <taxon>Alveolata</taxon>
        <taxon>Dinophyceae</taxon>
        <taxon>Suessiales</taxon>
        <taxon>Symbiodiniaceae</taxon>
        <taxon>Symbiodinium</taxon>
    </lineage>
</organism>
<dbReference type="FunFam" id="1.20.120.420:FF:000003">
    <property type="entry name" value="Methylthioribose-1-phosphate isomerase"/>
    <property type="match status" value="1"/>
</dbReference>